<evidence type="ECO:0000313" key="2">
    <source>
        <dbReference type="EMBL" id="RZQ53356.1"/>
    </source>
</evidence>
<feature type="chain" id="PRO_5020967650" evidence="1">
    <location>
        <begin position="21"/>
        <end position="302"/>
    </location>
</feature>
<accession>A0A4Q7IPI7</accession>
<keyword evidence="1" id="KW-0732">Signal</keyword>
<comment type="caution">
    <text evidence="2">The sequence shown here is derived from an EMBL/GenBank/DDBJ whole genome shotgun (WGS) entry which is preliminary data.</text>
</comment>
<reference evidence="2 3" key="1">
    <citation type="submission" date="2018-01" db="EMBL/GenBank/DDBJ databases">
        <title>Co-occurrence of chitin degradation, pigmentation and bioactivity in marine Pseudoalteromonas.</title>
        <authorList>
            <person name="Paulsen S."/>
            <person name="Gram L."/>
            <person name="Machado H."/>
        </authorList>
    </citation>
    <scope>NUCLEOTIDE SEQUENCE [LARGE SCALE GENOMIC DNA]</scope>
    <source>
        <strain evidence="2 3">S3898</strain>
    </source>
</reference>
<name>A0A4Q7IPI7_9GAMM</name>
<evidence type="ECO:0000256" key="1">
    <source>
        <dbReference type="SAM" id="SignalP"/>
    </source>
</evidence>
<dbReference type="AlphaFoldDB" id="A0A4Q7IPI7"/>
<dbReference type="RefSeq" id="WP_130255378.1">
    <property type="nucleotide sequence ID" value="NZ_PPSX01000030.1"/>
</dbReference>
<dbReference type="Pfam" id="PF07676">
    <property type="entry name" value="PD40"/>
    <property type="match status" value="2"/>
</dbReference>
<dbReference type="EMBL" id="PPSX01000030">
    <property type="protein sequence ID" value="RZQ53356.1"/>
    <property type="molecule type" value="Genomic_DNA"/>
</dbReference>
<feature type="signal peptide" evidence="1">
    <location>
        <begin position="1"/>
        <end position="20"/>
    </location>
</feature>
<protein>
    <submittedName>
        <fullName evidence="2">Uncharacterized protein</fullName>
    </submittedName>
</protein>
<proteinExistence type="predicted"/>
<organism evidence="2 3">
    <name type="scientific">Pseudoalteromonas phenolica</name>
    <dbReference type="NCBI Taxonomy" id="161398"/>
    <lineage>
        <taxon>Bacteria</taxon>
        <taxon>Pseudomonadati</taxon>
        <taxon>Pseudomonadota</taxon>
        <taxon>Gammaproteobacteria</taxon>
        <taxon>Alteromonadales</taxon>
        <taxon>Pseudoalteromonadaceae</taxon>
        <taxon>Pseudoalteromonas</taxon>
    </lineage>
</organism>
<dbReference type="Proteomes" id="UP000291338">
    <property type="component" value="Unassembled WGS sequence"/>
</dbReference>
<gene>
    <name evidence="2" type="ORF">C1E23_09775</name>
</gene>
<dbReference type="SUPFAM" id="SSF82171">
    <property type="entry name" value="DPP6 N-terminal domain-like"/>
    <property type="match status" value="1"/>
</dbReference>
<evidence type="ECO:0000313" key="3">
    <source>
        <dbReference type="Proteomes" id="UP000291338"/>
    </source>
</evidence>
<sequence>MLKKLFVLTLSILPLSQLHAEQTEFATFKGAYMGQQTPELNAEPFAPGIISTQGWELEGVFAPGMKEFYYTIDLAQGNKDKEFSPTVIGYKRENNKWRKFTQFPRSGEIVFSEDGNTMYMAKKYRERTTEGWSELKSLGPLIDKKEYGIMRLSASTQGSYVFDDYKNNDLIRISKLVNGQRQAPEVMGKQINTGKWTAHPLIAPDESYIIWDSEREGGFGKSDLYISFKQANGDWGKAINMGPEVNSAESDFYASVTPDGKYILFNRTIDREKRDIDIYWSSAEIIERLREKHSNNDITLTE</sequence>
<dbReference type="InterPro" id="IPR011659">
    <property type="entry name" value="WD40"/>
</dbReference>